<comment type="catalytic activity">
    <reaction evidence="17">
        <text>17beta-estradiol + NADP(+) = estrone + NADPH + H(+)</text>
        <dbReference type="Rhea" id="RHEA:24616"/>
        <dbReference type="ChEBI" id="CHEBI:15378"/>
        <dbReference type="ChEBI" id="CHEBI:16469"/>
        <dbReference type="ChEBI" id="CHEBI:17263"/>
        <dbReference type="ChEBI" id="CHEBI:57783"/>
        <dbReference type="ChEBI" id="CHEBI:58349"/>
        <dbReference type="EC" id="1.1.1.62"/>
    </reaction>
</comment>
<reference evidence="19" key="2">
    <citation type="submission" date="2025-08" db="UniProtKB">
        <authorList>
            <consortium name="Ensembl"/>
        </authorList>
    </citation>
    <scope>IDENTIFICATION</scope>
</reference>
<dbReference type="Ensembl" id="ENSCHIT00010037881.1">
    <property type="protein sequence ID" value="ENSCHIP00010026828.1"/>
    <property type="gene ID" value="ENSCHIG00010019819.1"/>
</dbReference>
<accession>A0A8C2RDC8</accession>
<proteinExistence type="inferred from homology"/>
<dbReference type="PRINTS" id="PR00081">
    <property type="entry name" value="GDHRDH"/>
</dbReference>
<dbReference type="EC" id="1.1.1.62" evidence="11"/>
<protein>
    <recommendedName>
        <fullName evidence="13">Estradiol 17-beta-dehydrogenase 11</fullName>
        <ecNumber evidence="11">1.1.1.62</ecNumber>
    </recommendedName>
    <alternativeName>
        <fullName evidence="14">17-beta-hydroxysteroid dehydrogenase 11</fullName>
    </alternativeName>
    <alternativeName>
        <fullName evidence="15">Dehydrogenase/reductase SDR family member 8</fullName>
    </alternativeName>
</protein>
<evidence type="ECO:0000256" key="10">
    <source>
        <dbReference type="ARBA" id="ARBA00023098"/>
    </source>
</evidence>
<evidence type="ECO:0000313" key="19">
    <source>
        <dbReference type="Ensembl" id="ENSCHIP00010026828.1"/>
    </source>
</evidence>
<organism evidence="19">
    <name type="scientific">Capra hircus</name>
    <name type="common">Goat</name>
    <dbReference type="NCBI Taxonomy" id="9925"/>
    <lineage>
        <taxon>Eukaryota</taxon>
        <taxon>Metazoa</taxon>
        <taxon>Chordata</taxon>
        <taxon>Craniata</taxon>
        <taxon>Vertebrata</taxon>
        <taxon>Euteleostomi</taxon>
        <taxon>Mammalia</taxon>
        <taxon>Eutheria</taxon>
        <taxon>Laurasiatheria</taxon>
        <taxon>Artiodactyla</taxon>
        <taxon>Ruminantia</taxon>
        <taxon>Pecora</taxon>
        <taxon>Bovidae</taxon>
        <taxon>Caprinae</taxon>
        <taxon>Capra</taxon>
    </lineage>
</organism>
<dbReference type="AlphaFoldDB" id="A0A8C2RDC8"/>
<dbReference type="Pfam" id="PF00106">
    <property type="entry name" value="adh_short"/>
    <property type="match status" value="2"/>
</dbReference>
<evidence type="ECO:0000256" key="17">
    <source>
        <dbReference type="ARBA" id="ARBA00048906"/>
    </source>
</evidence>
<dbReference type="SUPFAM" id="SSF51735">
    <property type="entry name" value="NAD(P)-binding Rossmann-fold domains"/>
    <property type="match status" value="2"/>
</dbReference>
<keyword evidence="6" id="KW-0256">Endoplasmic reticulum</keyword>
<keyword evidence="8" id="KW-0752">Steroid biosynthesis</keyword>
<reference evidence="19" key="1">
    <citation type="submission" date="2019-03" db="EMBL/GenBank/DDBJ databases">
        <title>Genome sequencing and reference-guided assembly of Black Bengal Goat (Capra hircus).</title>
        <authorList>
            <person name="Siddiki A.Z."/>
            <person name="Baten A."/>
            <person name="Billah M."/>
            <person name="Alam M.A.U."/>
            <person name="Shawrob K.S.M."/>
            <person name="Saha S."/>
            <person name="Chowdhury M."/>
            <person name="Rahman A.H."/>
            <person name="Stear M."/>
            <person name="Miah G."/>
            <person name="Das G.B."/>
            <person name="Hossain M.M."/>
            <person name="Kumkum M."/>
            <person name="Islam M.S."/>
            <person name="Mollah A.M."/>
            <person name="Ahsan A."/>
            <person name="Tusar F."/>
            <person name="Khan M.K.I."/>
        </authorList>
    </citation>
    <scope>NUCLEOTIDE SEQUENCE [LARGE SCALE GENOMIC DNA]</scope>
</reference>
<evidence type="ECO:0000256" key="2">
    <source>
        <dbReference type="ARBA" id="ARBA00004502"/>
    </source>
</evidence>
<evidence type="ECO:0000256" key="18">
    <source>
        <dbReference type="SAM" id="SignalP"/>
    </source>
</evidence>
<dbReference type="CDD" id="cd05339">
    <property type="entry name" value="17beta-HSDXI-like_SDR_c"/>
    <property type="match status" value="2"/>
</dbReference>
<dbReference type="InterPro" id="IPR002347">
    <property type="entry name" value="SDR_fam"/>
</dbReference>
<evidence type="ECO:0000256" key="13">
    <source>
        <dbReference type="ARBA" id="ARBA00039801"/>
    </source>
</evidence>
<evidence type="ECO:0000256" key="5">
    <source>
        <dbReference type="ARBA" id="ARBA00022729"/>
    </source>
</evidence>
<dbReference type="GO" id="GO:0004303">
    <property type="term" value="F:estradiol 17-beta-dehydrogenase [NAD(P)+] activity"/>
    <property type="evidence" value="ECO:0007669"/>
    <property type="project" value="UniProtKB-EC"/>
</dbReference>
<evidence type="ECO:0000256" key="16">
    <source>
        <dbReference type="ARBA" id="ARBA00048022"/>
    </source>
</evidence>
<keyword evidence="10" id="KW-0443">Lipid metabolism</keyword>
<evidence type="ECO:0000256" key="4">
    <source>
        <dbReference type="ARBA" id="ARBA00022677"/>
    </source>
</evidence>
<dbReference type="GO" id="GO:0005811">
    <property type="term" value="C:lipid droplet"/>
    <property type="evidence" value="ECO:0007669"/>
    <property type="project" value="UniProtKB-SubCell"/>
</dbReference>
<evidence type="ECO:0000256" key="14">
    <source>
        <dbReference type="ARBA" id="ARBA00042233"/>
    </source>
</evidence>
<dbReference type="FunFam" id="3.40.50.720:FF:000224">
    <property type="entry name" value="Hydroxysteroid 17-beta dehydrogenase 11"/>
    <property type="match status" value="2"/>
</dbReference>
<evidence type="ECO:0000256" key="7">
    <source>
        <dbReference type="ARBA" id="ARBA00022857"/>
    </source>
</evidence>
<comment type="similarity">
    <text evidence="12">Belongs to the short-chain dehydrogenases/reductases (SDR) family. 17-beta-HSD 3 subfamily.</text>
</comment>
<name>A0A8C2RDC8_CAPHI</name>
<evidence type="ECO:0000256" key="12">
    <source>
        <dbReference type="ARBA" id="ARBA00038261"/>
    </source>
</evidence>
<comment type="catalytic activity">
    <reaction evidence="16">
        <text>17beta-estradiol + NAD(+) = estrone + NADH + H(+)</text>
        <dbReference type="Rhea" id="RHEA:24612"/>
        <dbReference type="ChEBI" id="CHEBI:15378"/>
        <dbReference type="ChEBI" id="CHEBI:16469"/>
        <dbReference type="ChEBI" id="CHEBI:17263"/>
        <dbReference type="ChEBI" id="CHEBI:57540"/>
        <dbReference type="ChEBI" id="CHEBI:57945"/>
        <dbReference type="EC" id="1.1.1.62"/>
    </reaction>
</comment>
<keyword evidence="9" id="KW-0560">Oxidoreductase</keyword>
<keyword evidence="7" id="KW-0521">NADP</keyword>
<feature type="chain" id="PRO_5034464313" description="Estradiol 17-beta-dehydrogenase 11" evidence="18">
    <location>
        <begin position="22"/>
        <end position="542"/>
    </location>
</feature>
<evidence type="ECO:0000256" key="3">
    <source>
        <dbReference type="ARBA" id="ARBA00022516"/>
    </source>
</evidence>
<keyword evidence="4" id="KW-0551">Lipid droplet</keyword>
<dbReference type="PRINTS" id="PR00080">
    <property type="entry name" value="SDRFAMILY"/>
</dbReference>
<keyword evidence="3" id="KW-0444">Lipid biosynthesis</keyword>
<keyword evidence="5 18" id="KW-0732">Signal</keyword>
<dbReference type="GO" id="GO:0006694">
    <property type="term" value="P:steroid biosynthetic process"/>
    <property type="evidence" value="ECO:0007669"/>
    <property type="project" value="UniProtKB-KW"/>
</dbReference>
<evidence type="ECO:0000256" key="6">
    <source>
        <dbReference type="ARBA" id="ARBA00022824"/>
    </source>
</evidence>
<sequence>MQFFLASFLLLPFLLVCIVESLLKLFIPKKRKSVTGEIVLITGAGHGIGRQTAYEFAKLKCKLVLWDINKHGLEETATECKRLGAKAHTFVVDCSNREDIYSSAKKVKAEVGDVSILVNNAGVVYTSDLSATQDPQIEKTFEVNVLAHFWTTKAFLPEMMKNNHGHIVTVASAAGHIGVPFLLAYCSSKFAAVGFHKALTEELSALERTGIKTTCLCPNFINTGFIKNPSTSLGPTLEPEEVVNKLIDGILTEQKMIFVPSSLNFLSLMEKRRKSVAGEIVLITGAGHGIGRQTAYEFAQRKSRLVLWDINKHGVEETAAECRKLGATTHVFVVDCSNREEIYSSVDQVKKEVGDVTIVVNNAGAIYPADLLSAKDEEITKTFEVNILGHFWITKALLPSMIRRNHGHIVTVASVCGHGVIPYLIPYCSSKFAAVGFHRALTSELEALGKTGIKTSCLCPVFVNTGFTKNPSTRIWPVLETEEVVRSLIDGILTNKKMIFVPSYINISLAIERFLPERALAAINRVQDIQFEAVIGHKIKMK</sequence>
<dbReference type="Gene3D" id="3.40.50.720">
    <property type="entry name" value="NAD(P)-binding Rossmann-like Domain"/>
    <property type="match status" value="2"/>
</dbReference>
<comment type="subcellular location">
    <subcellularLocation>
        <location evidence="1">Endoplasmic reticulum</location>
    </subcellularLocation>
    <subcellularLocation>
        <location evidence="2">Lipid droplet</location>
    </subcellularLocation>
</comment>
<dbReference type="PANTHER" id="PTHR24322">
    <property type="entry name" value="PKSB"/>
    <property type="match status" value="1"/>
</dbReference>
<evidence type="ECO:0000256" key="8">
    <source>
        <dbReference type="ARBA" id="ARBA00022955"/>
    </source>
</evidence>
<feature type="signal peptide" evidence="18">
    <location>
        <begin position="1"/>
        <end position="21"/>
    </location>
</feature>
<evidence type="ECO:0000256" key="9">
    <source>
        <dbReference type="ARBA" id="ARBA00023002"/>
    </source>
</evidence>
<evidence type="ECO:0000256" key="1">
    <source>
        <dbReference type="ARBA" id="ARBA00004240"/>
    </source>
</evidence>
<dbReference type="InterPro" id="IPR036291">
    <property type="entry name" value="NAD(P)-bd_dom_sf"/>
</dbReference>
<dbReference type="GO" id="GO:0005783">
    <property type="term" value="C:endoplasmic reticulum"/>
    <property type="evidence" value="ECO:0007669"/>
    <property type="project" value="UniProtKB-SubCell"/>
</dbReference>
<evidence type="ECO:0000256" key="11">
    <source>
        <dbReference type="ARBA" id="ARBA00024072"/>
    </source>
</evidence>
<evidence type="ECO:0000256" key="15">
    <source>
        <dbReference type="ARBA" id="ARBA00042911"/>
    </source>
</evidence>
<dbReference type="PANTHER" id="PTHR24322:SF489">
    <property type="entry name" value="ESTRADIOL 17-BETA-DEHYDROGENASE 11"/>
    <property type="match status" value="1"/>
</dbReference>